<reference evidence="2" key="2">
    <citation type="journal article" date="2008" name="Nucleic Acids Res.">
        <title>The rice annotation project database (RAP-DB): 2008 update.</title>
        <authorList>
            <consortium name="The rice annotation project (RAP)"/>
        </authorList>
    </citation>
    <scope>GENOME REANNOTATION</scope>
    <source>
        <strain evidence="2">cv. Nipponbare</strain>
    </source>
</reference>
<accession>A0A0N7KF64</accession>
<proteinExistence type="predicted"/>
<dbReference type="KEGG" id="dosa:Os02g0316800"/>
<dbReference type="SUPFAM" id="SSF51735">
    <property type="entry name" value="NAD(P)-binding Rossmann-fold domains"/>
    <property type="match status" value="1"/>
</dbReference>
<evidence type="ECO:0000313" key="1">
    <source>
        <dbReference type="EMBL" id="BAF08581.1"/>
    </source>
</evidence>
<protein>
    <submittedName>
        <fullName evidence="1">Os02g0316800 protein</fullName>
    </submittedName>
</protein>
<feature type="non-terminal residue" evidence="1">
    <location>
        <position position="1"/>
    </location>
</feature>
<reference evidence="1 2" key="1">
    <citation type="journal article" date="2005" name="Nature">
        <title>The map-based sequence of the rice genome.</title>
        <authorList>
            <consortium name="International rice genome sequencing project (IRGSP)"/>
            <person name="Matsumoto T."/>
            <person name="Wu J."/>
            <person name="Kanamori H."/>
            <person name="Katayose Y."/>
            <person name="Fujisawa M."/>
            <person name="Namiki N."/>
            <person name="Mizuno H."/>
            <person name="Yamamoto K."/>
            <person name="Antonio B.A."/>
            <person name="Baba T."/>
            <person name="Sakata K."/>
            <person name="Nagamura Y."/>
            <person name="Aoki H."/>
            <person name="Arikawa K."/>
            <person name="Arita K."/>
            <person name="Bito T."/>
            <person name="Chiden Y."/>
            <person name="Fujitsuka N."/>
            <person name="Fukunaka R."/>
            <person name="Hamada M."/>
            <person name="Harada C."/>
            <person name="Hayashi A."/>
            <person name="Hijishita S."/>
            <person name="Honda M."/>
            <person name="Hosokawa S."/>
            <person name="Ichikawa Y."/>
            <person name="Idonuma A."/>
            <person name="Iijima M."/>
            <person name="Ikeda M."/>
            <person name="Ikeno M."/>
            <person name="Ito K."/>
            <person name="Ito S."/>
            <person name="Ito T."/>
            <person name="Ito Y."/>
            <person name="Ito Y."/>
            <person name="Iwabuchi A."/>
            <person name="Kamiya K."/>
            <person name="Karasawa W."/>
            <person name="Kurita K."/>
            <person name="Katagiri S."/>
            <person name="Kikuta A."/>
            <person name="Kobayashi H."/>
            <person name="Kobayashi N."/>
            <person name="Machita K."/>
            <person name="Maehara T."/>
            <person name="Masukawa M."/>
            <person name="Mizubayashi T."/>
            <person name="Mukai Y."/>
            <person name="Nagasaki H."/>
            <person name="Nagata Y."/>
            <person name="Naito S."/>
            <person name="Nakashima M."/>
            <person name="Nakama Y."/>
            <person name="Nakamichi Y."/>
            <person name="Nakamura M."/>
            <person name="Meguro A."/>
            <person name="Negishi M."/>
            <person name="Ohta I."/>
            <person name="Ohta T."/>
            <person name="Okamoto M."/>
            <person name="Ono N."/>
            <person name="Saji S."/>
            <person name="Sakaguchi M."/>
            <person name="Sakai K."/>
            <person name="Shibata M."/>
            <person name="Shimokawa T."/>
            <person name="Song J."/>
            <person name="Takazaki Y."/>
            <person name="Terasawa K."/>
            <person name="Tsugane M."/>
            <person name="Tsuji K."/>
            <person name="Ueda S."/>
            <person name="Waki K."/>
            <person name="Yamagata H."/>
            <person name="Yamamoto M."/>
            <person name="Yamamoto S."/>
            <person name="Yamane H."/>
            <person name="Yoshiki S."/>
            <person name="Yoshihara R."/>
            <person name="Yukawa K."/>
            <person name="Zhong H."/>
            <person name="Yano M."/>
            <person name="Yuan Q."/>
            <person name="Ouyang S."/>
            <person name="Liu J."/>
            <person name="Jones K.M."/>
            <person name="Gansberger K."/>
            <person name="Moffat K."/>
            <person name="Hill J."/>
            <person name="Bera J."/>
            <person name="Fadrosh D."/>
            <person name="Jin S."/>
            <person name="Johri S."/>
            <person name="Kim M."/>
            <person name="Overton L."/>
            <person name="Reardon M."/>
            <person name="Tsitrin T."/>
            <person name="Vuong H."/>
            <person name="Weaver B."/>
            <person name="Ciecko A."/>
            <person name="Tallon L."/>
            <person name="Jackson J."/>
            <person name="Pai G."/>
            <person name="Aken S.V."/>
            <person name="Utterback T."/>
            <person name="Reidmuller S."/>
            <person name="Feldblyum T."/>
            <person name="Hsiao J."/>
            <person name="Zismann V."/>
            <person name="Iobst S."/>
            <person name="de Vazeille A.R."/>
            <person name="Buell C.R."/>
            <person name="Ying K."/>
            <person name="Li Y."/>
            <person name="Lu T."/>
            <person name="Huang Y."/>
            <person name="Zhao Q."/>
            <person name="Feng Q."/>
            <person name="Zhang L."/>
            <person name="Zhu J."/>
            <person name="Weng Q."/>
            <person name="Mu J."/>
            <person name="Lu Y."/>
            <person name="Fan D."/>
            <person name="Liu Y."/>
            <person name="Guan J."/>
            <person name="Zhang Y."/>
            <person name="Yu S."/>
            <person name="Liu X."/>
            <person name="Zhang Y."/>
            <person name="Hong G."/>
            <person name="Han B."/>
            <person name="Choisne N."/>
            <person name="Demange N."/>
            <person name="Orjeda G."/>
            <person name="Samain S."/>
            <person name="Cattolico L."/>
            <person name="Pelletier E."/>
            <person name="Couloux A."/>
            <person name="Segurens B."/>
            <person name="Wincker P."/>
            <person name="D'Hont A."/>
            <person name="Scarpelli C."/>
            <person name="Weissenbach J."/>
            <person name="Salanoubat M."/>
            <person name="Quetier F."/>
            <person name="Yu Y."/>
            <person name="Kim H.R."/>
            <person name="Rambo T."/>
            <person name="Currie J."/>
            <person name="Collura K."/>
            <person name="Luo M."/>
            <person name="Yang T."/>
            <person name="Ammiraju J.S.S."/>
            <person name="Engler F."/>
            <person name="Soderlund C."/>
            <person name="Wing R.A."/>
            <person name="Palmer L.E."/>
            <person name="de la Bastide M."/>
            <person name="Spiegel L."/>
            <person name="Nascimento L."/>
            <person name="Zutavern T."/>
            <person name="O'Shaughnessy A."/>
            <person name="Dike S."/>
            <person name="Dedhia N."/>
            <person name="Preston R."/>
            <person name="Balija V."/>
            <person name="McCombie W.R."/>
            <person name="Chow T."/>
            <person name="Chen H."/>
            <person name="Chung M."/>
            <person name="Chen C."/>
            <person name="Shaw J."/>
            <person name="Wu H."/>
            <person name="Hsiao K."/>
            <person name="Chao Y."/>
            <person name="Chu M."/>
            <person name="Cheng C."/>
            <person name="Hour A."/>
            <person name="Lee P."/>
            <person name="Lin S."/>
            <person name="Lin Y."/>
            <person name="Liou J."/>
            <person name="Liu S."/>
            <person name="Hsing Y."/>
            <person name="Raghuvanshi S."/>
            <person name="Mohanty A."/>
            <person name="Bharti A.K."/>
            <person name="Gaur A."/>
            <person name="Gupta V."/>
            <person name="Kumar D."/>
            <person name="Ravi V."/>
            <person name="Vij S."/>
            <person name="Kapur A."/>
            <person name="Khurana P."/>
            <person name="Khurana P."/>
            <person name="Khurana J.P."/>
            <person name="Tyagi A.K."/>
            <person name="Gaikwad K."/>
            <person name="Singh A."/>
            <person name="Dalal V."/>
            <person name="Srivastava S."/>
            <person name="Dixit A."/>
            <person name="Pal A.K."/>
            <person name="Ghazi I.A."/>
            <person name="Yadav M."/>
            <person name="Pandit A."/>
            <person name="Bhargava A."/>
            <person name="Sureshbabu K."/>
            <person name="Batra K."/>
            <person name="Sharma T.R."/>
            <person name="Mohapatra T."/>
            <person name="Singh N.K."/>
            <person name="Messing J."/>
            <person name="Nelson A.B."/>
            <person name="Fuks G."/>
            <person name="Kavchok S."/>
            <person name="Keizer G."/>
            <person name="Linton E."/>
            <person name="Llaca V."/>
            <person name="Song R."/>
            <person name="Tanyolac B."/>
            <person name="Young S."/>
            <person name="Ho-Il K."/>
            <person name="Hahn J.H."/>
            <person name="Sangsakoo G."/>
            <person name="Vanavichit A."/>
            <person name="de Mattos Luiz.A.T."/>
            <person name="Zimmer P.D."/>
            <person name="Malone G."/>
            <person name="Dellagostin O."/>
            <person name="de Oliveira A.C."/>
            <person name="Bevan M."/>
            <person name="Bancroft I."/>
            <person name="Minx P."/>
            <person name="Cordum H."/>
            <person name="Wilson R."/>
            <person name="Cheng Z."/>
            <person name="Jin W."/>
            <person name="Jiang J."/>
            <person name="Leong S.A."/>
            <person name="Iwama H."/>
            <person name="Gojobori T."/>
            <person name="Itoh T."/>
            <person name="Niimura Y."/>
            <person name="Fujii Y."/>
            <person name="Habara T."/>
            <person name="Sakai H."/>
            <person name="Sato Y."/>
            <person name="Wilson G."/>
            <person name="Kumar K."/>
            <person name="McCouch S."/>
            <person name="Juretic N."/>
            <person name="Hoen D."/>
            <person name="Wright S."/>
            <person name="Bruskiewich R."/>
            <person name="Bureau T."/>
            <person name="Miyao A."/>
            <person name="Hirochika H."/>
            <person name="Nishikawa T."/>
            <person name="Kadowaki K."/>
            <person name="Sugiura M."/>
            <person name="Burr B."/>
            <person name="Sasaki T."/>
        </authorList>
    </citation>
    <scope>NUCLEOTIDE SEQUENCE [LARGE SCALE GENOMIC DNA]</scope>
    <source>
        <strain evidence="2">cv. Nipponbare</strain>
    </source>
</reference>
<evidence type="ECO:0000313" key="2">
    <source>
        <dbReference type="Proteomes" id="UP000000763"/>
    </source>
</evidence>
<sequence length="143" mass="16123">PRCSTCCRRPVVDWAKAAGVGQFVSSAGIYTPSDEPPHIEGDAVKENAGHVSVEKYIAEQFGSWASFRPQYMIGSGNNKDCEEWFFDSKITQIPPTKFSQIPYPHTKIFSNSIQTGRVFKRDFGRELRCLHVHVDLTLSRLIC</sequence>
<dbReference type="AlphaFoldDB" id="A0A0N7KF64"/>
<dbReference type="InterPro" id="IPR036291">
    <property type="entry name" value="NAD(P)-bd_dom_sf"/>
</dbReference>
<dbReference type="Gramene" id="Os02t0316800-01">
    <property type="protein sequence ID" value="Os02t0316800-01"/>
    <property type="gene ID" value="Os02g0316800"/>
</dbReference>
<dbReference type="EMBL" id="AP008208">
    <property type="protein sequence ID" value="BAF08581.1"/>
    <property type="molecule type" value="Genomic_DNA"/>
</dbReference>
<organism evidence="1 2">
    <name type="scientific">Oryza sativa subsp. japonica</name>
    <name type="common">Rice</name>
    <dbReference type="NCBI Taxonomy" id="39947"/>
    <lineage>
        <taxon>Eukaryota</taxon>
        <taxon>Viridiplantae</taxon>
        <taxon>Streptophyta</taxon>
        <taxon>Embryophyta</taxon>
        <taxon>Tracheophyta</taxon>
        <taxon>Spermatophyta</taxon>
        <taxon>Magnoliopsida</taxon>
        <taxon>Liliopsida</taxon>
        <taxon>Poales</taxon>
        <taxon>Poaceae</taxon>
        <taxon>BOP clade</taxon>
        <taxon>Oryzoideae</taxon>
        <taxon>Oryzeae</taxon>
        <taxon>Oryzinae</taxon>
        <taxon>Oryza</taxon>
        <taxon>Oryza sativa</taxon>
    </lineage>
</organism>
<gene>
    <name evidence="1" type="ordered locus">Os02g0316800</name>
</gene>
<name>A0A0N7KF64_ORYSJ</name>
<dbReference type="Proteomes" id="UP000000763">
    <property type="component" value="Chromosome 2"/>
</dbReference>